<reference evidence="2 3" key="1">
    <citation type="submission" date="2018-05" db="EMBL/GenBank/DDBJ databases">
        <title>Genomic Encyclopedia of Type Strains, Phase IV (KMG-IV): sequencing the most valuable type-strain genomes for metagenomic binning, comparative biology and taxonomic classification.</title>
        <authorList>
            <person name="Goeker M."/>
        </authorList>
    </citation>
    <scope>NUCLEOTIDE SEQUENCE [LARGE SCALE GENOMIC DNA]</scope>
    <source>
        <strain evidence="2 3">DSM 44717</strain>
    </source>
</reference>
<dbReference type="EMBL" id="QGTL01000001">
    <property type="protein sequence ID" value="PWV81134.1"/>
    <property type="molecule type" value="Genomic_DNA"/>
</dbReference>
<dbReference type="AlphaFoldDB" id="A0A317P3W4"/>
<dbReference type="PANTHER" id="PTHR35908:SF1">
    <property type="entry name" value="CONSERVED PROTEIN"/>
    <property type="match status" value="1"/>
</dbReference>
<sequence length="248" mass="26672">MIRWMWAFLDRPAASFDDSVRFWATVTGSAVSPPRGAHGEFVTLLPETGPAWVKMQAVGDAGGIHLDLDVDDVSAAVIGATALGARVVTTAQDYTVLETPAGQTFCFTPYRRDGDGPVTVSTAPDGTVTRLDQICLDLAAADVAVDTAFWRAVTDWSALQTRSPEFSRLRGDGKPLQFLLQRLDDPRPASAHVDVASADIAATAAWHESLGATRVATEQHWIVLRDPGDSVYCVTARDPYTGLFTPRA</sequence>
<dbReference type="InterPro" id="IPR029068">
    <property type="entry name" value="Glyas_Bleomycin-R_OHBP_Dase"/>
</dbReference>
<feature type="domain" description="Glyoxalase-like" evidence="1">
    <location>
        <begin position="8"/>
        <end position="107"/>
    </location>
</feature>
<dbReference type="Gene3D" id="3.10.180.10">
    <property type="entry name" value="2,3-Dihydroxybiphenyl 1,2-Dioxygenase, domain 1"/>
    <property type="match status" value="2"/>
</dbReference>
<feature type="domain" description="Glyoxalase-like" evidence="1">
    <location>
        <begin position="133"/>
        <end position="235"/>
    </location>
</feature>
<accession>A0A317P3W4</accession>
<comment type="caution">
    <text evidence="2">The sequence shown here is derived from an EMBL/GenBank/DDBJ whole genome shotgun (WGS) entry which is preliminary data.</text>
</comment>
<evidence type="ECO:0000313" key="2">
    <source>
        <dbReference type="EMBL" id="PWV81134.1"/>
    </source>
</evidence>
<dbReference type="Proteomes" id="UP000246410">
    <property type="component" value="Unassembled WGS sequence"/>
</dbReference>
<evidence type="ECO:0000313" key="3">
    <source>
        <dbReference type="Proteomes" id="UP000246410"/>
    </source>
</evidence>
<gene>
    <name evidence="2" type="ORF">DFR69_101474</name>
</gene>
<name>A0A317P3W4_9NOCA</name>
<dbReference type="Pfam" id="PF18029">
    <property type="entry name" value="Glyoxalase_6"/>
    <property type="match status" value="2"/>
</dbReference>
<dbReference type="PANTHER" id="PTHR35908">
    <property type="entry name" value="HYPOTHETICAL FUSION PROTEIN"/>
    <property type="match status" value="1"/>
</dbReference>
<keyword evidence="3" id="KW-1185">Reference proteome</keyword>
<protein>
    <recommendedName>
        <fullName evidence="1">Glyoxalase-like domain-containing protein</fullName>
    </recommendedName>
</protein>
<organism evidence="2 3">
    <name type="scientific">Nocardia neocaledoniensis</name>
    <dbReference type="NCBI Taxonomy" id="236511"/>
    <lineage>
        <taxon>Bacteria</taxon>
        <taxon>Bacillati</taxon>
        <taxon>Actinomycetota</taxon>
        <taxon>Actinomycetes</taxon>
        <taxon>Mycobacteriales</taxon>
        <taxon>Nocardiaceae</taxon>
        <taxon>Nocardia</taxon>
    </lineage>
</organism>
<evidence type="ECO:0000259" key="1">
    <source>
        <dbReference type="Pfam" id="PF18029"/>
    </source>
</evidence>
<dbReference type="InterPro" id="IPR041581">
    <property type="entry name" value="Glyoxalase_6"/>
</dbReference>
<dbReference type="RefSeq" id="WP_110036101.1">
    <property type="nucleotide sequence ID" value="NZ_QGTL01000001.1"/>
</dbReference>
<dbReference type="SUPFAM" id="SSF54593">
    <property type="entry name" value="Glyoxalase/Bleomycin resistance protein/Dihydroxybiphenyl dioxygenase"/>
    <property type="match status" value="2"/>
</dbReference>
<proteinExistence type="predicted"/>